<sequence>MPKVQQLRVAPHVARGEWQEAVLKLALLQADRARPSDVVRTSVISACKVARRWRQALEAFEATRNRLTFNVAAAALAATQIWQKALLVLRQMVIVALLPDMVNVNTAMNIYKGVGQWWQPLELLGSSNLQPDMVSTNTCIAACQPIAWRSALQLAENHGVDATGAVALLACEAGWLWAQALRLFWRLAELSLELSLRLCTSVTTICEINDEWRSAISLYSSLWVSGACPDVVAIGATLSALRSRWRESQGLLGLSMRTSLRSNVIIMSAAITACEKGFQWDLALHLLLAIKAAVLRPNAFSLAATASALEKSHHWIAAIVALDTFEEHKNQVSVNAALSACEKATAWQSALSAWDAKEADVVALSATLSALASAAEWLPALQLLQEAQVTPNEVSYSAVITACEKVGHWQLAFALLDEMVEQKLQPDAFAFNAATAACLRAVELRAVNKEGGSRGSILAPAQLQVQDNQSKFG</sequence>
<gene>
    <name evidence="3" type="ORF">SCF082_LOCUS31610</name>
</gene>
<dbReference type="PROSITE" id="PS51375">
    <property type="entry name" value="PPR"/>
    <property type="match status" value="1"/>
</dbReference>
<protein>
    <submittedName>
        <fullName evidence="3">Chloroplastic</fullName>
    </submittedName>
</protein>
<organism evidence="3 4">
    <name type="scientific">Durusdinium trenchii</name>
    <dbReference type="NCBI Taxonomy" id="1381693"/>
    <lineage>
        <taxon>Eukaryota</taxon>
        <taxon>Sar</taxon>
        <taxon>Alveolata</taxon>
        <taxon>Dinophyceae</taxon>
        <taxon>Suessiales</taxon>
        <taxon>Symbiodiniaceae</taxon>
        <taxon>Durusdinium</taxon>
    </lineage>
</organism>
<dbReference type="PANTHER" id="PTHR47447">
    <property type="entry name" value="OS03G0856100 PROTEIN"/>
    <property type="match status" value="1"/>
</dbReference>
<dbReference type="NCBIfam" id="TIGR00756">
    <property type="entry name" value="PPR"/>
    <property type="match status" value="1"/>
</dbReference>
<keyword evidence="4" id="KW-1185">Reference proteome</keyword>
<name>A0ABP0NBZ7_9DINO</name>
<dbReference type="InterPro" id="IPR011990">
    <property type="entry name" value="TPR-like_helical_dom_sf"/>
</dbReference>
<evidence type="ECO:0000313" key="3">
    <source>
        <dbReference type="EMBL" id="CAK9059795.1"/>
    </source>
</evidence>
<proteinExistence type="predicted"/>
<dbReference type="InterPro" id="IPR002885">
    <property type="entry name" value="PPR_rpt"/>
</dbReference>
<comment type="caution">
    <text evidence="3">The sequence shown here is derived from an EMBL/GenBank/DDBJ whole genome shotgun (WGS) entry which is preliminary data.</text>
</comment>
<dbReference type="Gene3D" id="1.25.40.10">
    <property type="entry name" value="Tetratricopeptide repeat domain"/>
    <property type="match status" value="2"/>
</dbReference>
<evidence type="ECO:0000313" key="4">
    <source>
        <dbReference type="Proteomes" id="UP001642464"/>
    </source>
</evidence>
<accession>A0ABP0NBZ7</accession>
<dbReference type="EMBL" id="CAXAMM010026869">
    <property type="protein sequence ID" value="CAK9059795.1"/>
    <property type="molecule type" value="Genomic_DNA"/>
</dbReference>
<feature type="repeat" description="PPR" evidence="2">
    <location>
        <begin position="392"/>
        <end position="426"/>
    </location>
</feature>
<keyword evidence="1" id="KW-0677">Repeat</keyword>
<dbReference type="Pfam" id="PF13041">
    <property type="entry name" value="PPR_2"/>
    <property type="match status" value="1"/>
</dbReference>
<dbReference type="Proteomes" id="UP001642464">
    <property type="component" value="Unassembled WGS sequence"/>
</dbReference>
<reference evidence="3 4" key="1">
    <citation type="submission" date="2024-02" db="EMBL/GenBank/DDBJ databases">
        <authorList>
            <person name="Chen Y."/>
            <person name="Shah S."/>
            <person name="Dougan E. K."/>
            <person name="Thang M."/>
            <person name="Chan C."/>
        </authorList>
    </citation>
    <scope>NUCLEOTIDE SEQUENCE [LARGE SCALE GENOMIC DNA]</scope>
</reference>
<evidence type="ECO:0000256" key="1">
    <source>
        <dbReference type="ARBA" id="ARBA00022737"/>
    </source>
</evidence>
<dbReference type="PANTHER" id="PTHR47447:SF17">
    <property type="entry name" value="OS12G0638900 PROTEIN"/>
    <property type="match status" value="1"/>
</dbReference>
<evidence type="ECO:0000256" key="2">
    <source>
        <dbReference type="PROSITE-ProRule" id="PRU00708"/>
    </source>
</evidence>